<sequence length="139" mass="13878">MTVSAISTTSVSPQPASRGGAMKSLVDGINSGDLASARAAFDTLQKNRQGATDASGTTNQRDQAIAAIGKALDSGDADAAKQALAKLRDDRKEASGGTQGAQHHRSHRTQAGGAESLTYSASATTPPTAAPGATIDVSA</sequence>
<feature type="region of interest" description="Disordered" evidence="1">
    <location>
        <begin position="88"/>
        <end position="139"/>
    </location>
</feature>
<organism evidence="2 3">
    <name type="scientific">Massilia cellulosiltytica</name>
    <dbReference type="NCBI Taxonomy" id="2683234"/>
    <lineage>
        <taxon>Bacteria</taxon>
        <taxon>Pseudomonadati</taxon>
        <taxon>Pseudomonadota</taxon>
        <taxon>Betaproteobacteria</taxon>
        <taxon>Burkholderiales</taxon>
        <taxon>Oxalobacteraceae</taxon>
        <taxon>Telluria group</taxon>
        <taxon>Massilia</taxon>
    </lineage>
</organism>
<proteinExistence type="predicted"/>
<protein>
    <submittedName>
        <fullName evidence="2">Uncharacterized protein</fullName>
    </submittedName>
</protein>
<gene>
    <name evidence="2" type="ORF">GPY61_19835</name>
</gene>
<evidence type="ECO:0000256" key="1">
    <source>
        <dbReference type="SAM" id="MobiDB-lite"/>
    </source>
</evidence>
<comment type="caution">
    <text evidence="2">The sequence shown here is derived from an EMBL/GenBank/DDBJ whole genome shotgun (WGS) entry which is preliminary data.</text>
</comment>
<name>A0A7X3G1W8_9BURK</name>
<dbReference type="RefSeq" id="WP_160409802.1">
    <property type="nucleotide sequence ID" value="NZ_WSES01000006.1"/>
</dbReference>
<evidence type="ECO:0000313" key="3">
    <source>
        <dbReference type="Proteomes" id="UP000443353"/>
    </source>
</evidence>
<feature type="region of interest" description="Disordered" evidence="1">
    <location>
        <begin position="1"/>
        <end position="28"/>
    </location>
</feature>
<keyword evidence="3" id="KW-1185">Reference proteome</keyword>
<dbReference type="AlphaFoldDB" id="A0A7X3G1W8"/>
<dbReference type="Proteomes" id="UP000443353">
    <property type="component" value="Unassembled WGS sequence"/>
</dbReference>
<accession>A0A7X3G1W8</accession>
<feature type="compositionally biased region" description="Low complexity" evidence="1">
    <location>
        <begin position="116"/>
        <end position="139"/>
    </location>
</feature>
<dbReference type="EMBL" id="WSES01000006">
    <property type="protein sequence ID" value="MVW62190.1"/>
    <property type="molecule type" value="Genomic_DNA"/>
</dbReference>
<reference evidence="2 3" key="1">
    <citation type="submission" date="2019-12" db="EMBL/GenBank/DDBJ databases">
        <authorList>
            <person name="Li C."/>
            <person name="Zhao J."/>
        </authorList>
    </citation>
    <scope>NUCLEOTIDE SEQUENCE [LARGE SCALE GENOMIC DNA]</scope>
    <source>
        <strain evidence="2 3">NEAU-DD11</strain>
    </source>
</reference>
<feature type="compositionally biased region" description="Polar residues" evidence="1">
    <location>
        <begin position="1"/>
        <end position="15"/>
    </location>
</feature>
<evidence type="ECO:0000313" key="2">
    <source>
        <dbReference type="EMBL" id="MVW62190.1"/>
    </source>
</evidence>